<sequence length="81" mass="9110">MFFLRLWHVCPTSGDVSMRVARLAYSGDVSMRGPFGLFRNVSMRVARWPTSGDVSMSVAVRPTSRDVSMRVARSARPETCR</sequence>
<reference evidence="1 2" key="1">
    <citation type="submission" date="2018-02" db="EMBL/GenBank/DDBJ databases">
        <title>Draft genome of wild Prunus yedoensis var. nudiflora.</title>
        <authorList>
            <person name="Baek S."/>
            <person name="Kim J.-H."/>
            <person name="Choi K."/>
            <person name="Kim G.-B."/>
            <person name="Cho A."/>
            <person name="Jang H."/>
            <person name="Shin C.-H."/>
            <person name="Yu H.-J."/>
            <person name="Mun J.-H."/>
        </authorList>
    </citation>
    <scope>NUCLEOTIDE SEQUENCE [LARGE SCALE GENOMIC DNA]</scope>
    <source>
        <strain evidence="2">cv. Jeju island</strain>
        <tissue evidence="1">Leaf</tissue>
    </source>
</reference>
<dbReference type="Proteomes" id="UP000250321">
    <property type="component" value="Unassembled WGS sequence"/>
</dbReference>
<organism evidence="1 2">
    <name type="scientific">Prunus yedoensis var. nudiflora</name>
    <dbReference type="NCBI Taxonomy" id="2094558"/>
    <lineage>
        <taxon>Eukaryota</taxon>
        <taxon>Viridiplantae</taxon>
        <taxon>Streptophyta</taxon>
        <taxon>Embryophyta</taxon>
        <taxon>Tracheophyta</taxon>
        <taxon>Spermatophyta</taxon>
        <taxon>Magnoliopsida</taxon>
        <taxon>eudicotyledons</taxon>
        <taxon>Gunneridae</taxon>
        <taxon>Pentapetalae</taxon>
        <taxon>rosids</taxon>
        <taxon>fabids</taxon>
        <taxon>Rosales</taxon>
        <taxon>Rosaceae</taxon>
        <taxon>Amygdaloideae</taxon>
        <taxon>Amygdaleae</taxon>
        <taxon>Prunus</taxon>
    </lineage>
</organism>
<keyword evidence="2" id="KW-1185">Reference proteome</keyword>
<protein>
    <submittedName>
        <fullName evidence="1">Uncharacterized protein</fullName>
    </submittedName>
</protein>
<evidence type="ECO:0000313" key="2">
    <source>
        <dbReference type="Proteomes" id="UP000250321"/>
    </source>
</evidence>
<name>A0A314UY92_PRUYE</name>
<gene>
    <name evidence="1" type="ORF">Pyn_12610</name>
</gene>
<dbReference type="AlphaFoldDB" id="A0A314UY92"/>
<dbReference type="EMBL" id="PJQY01002829">
    <property type="protein sequence ID" value="PQM42403.1"/>
    <property type="molecule type" value="Genomic_DNA"/>
</dbReference>
<comment type="caution">
    <text evidence="1">The sequence shown here is derived from an EMBL/GenBank/DDBJ whole genome shotgun (WGS) entry which is preliminary data.</text>
</comment>
<accession>A0A314UY92</accession>
<proteinExistence type="predicted"/>
<evidence type="ECO:0000313" key="1">
    <source>
        <dbReference type="EMBL" id="PQM42403.1"/>
    </source>
</evidence>